<gene>
    <name evidence="6" type="primary">106075890</name>
</gene>
<evidence type="ECO:0000256" key="5">
    <source>
        <dbReference type="SAM" id="Phobius"/>
    </source>
</evidence>
<dbReference type="Pfam" id="PF07690">
    <property type="entry name" value="MFS_1"/>
    <property type="match status" value="1"/>
</dbReference>
<feature type="transmembrane region" description="Helical" evidence="5">
    <location>
        <begin position="400"/>
        <end position="421"/>
    </location>
</feature>
<keyword evidence="4 5" id="KW-0472">Membrane</keyword>
<feature type="transmembrane region" description="Helical" evidence="5">
    <location>
        <begin position="217"/>
        <end position="235"/>
    </location>
</feature>
<dbReference type="SUPFAM" id="SSF103473">
    <property type="entry name" value="MFS general substrate transporter"/>
    <property type="match status" value="1"/>
</dbReference>
<dbReference type="STRING" id="6526.A0A2C9L6B8"/>
<keyword evidence="2 5" id="KW-0812">Transmembrane</keyword>
<reference evidence="6" key="1">
    <citation type="submission" date="2020-05" db="UniProtKB">
        <authorList>
            <consortium name="EnsemblMetazoa"/>
        </authorList>
    </citation>
    <scope>IDENTIFICATION</scope>
    <source>
        <strain evidence="6">BB02</strain>
    </source>
</reference>
<evidence type="ECO:0000313" key="7">
    <source>
        <dbReference type="Proteomes" id="UP000076420"/>
    </source>
</evidence>
<protein>
    <recommendedName>
        <fullName evidence="8">Major facilitator superfamily (MFS) profile domain-containing protein</fullName>
    </recommendedName>
</protein>
<dbReference type="OrthoDB" id="6099997at2759"/>
<feature type="transmembrane region" description="Helical" evidence="5">
    <location>
        <begin position="461"/>
        <end position="485"/>
    </location>
</feature>
<dbReference type="Proteomes" id="UP000076420">
    <property type="component" value="Unassembled WGS sequence"/>
</dbReference>
<proteinExistence type="predicted"/>
<name>A0A2C9L6B8_BIOGL</name>
<evidence type="ECO:0000313" key="6">
    <source>
        <dbReference type="EnsemblMetazoa" id="BGLB027512-PC"/>
    </source>
</evidence>
<dbReference type="EnsemblMetazoa" id="BGLB027512-RA">
    <property type="protein sequence ID" value="BGLB027512-PA"/>
    <property type="gene ID" value="BGLB027512"/>
</dbReference>
<dbReference type="RefSeq" id="XP_013092226.2">
    <property type="nucleotide sequence ID" value="XM_013236772.2"/>
</dbReference>
<feature type="transmembrane region" description="Helical" evidence="5">
    <location>
        <begin position="160"/>
        <end position="183"/>
    </location>
</feature>
<dbReference type="EnsemblMetazoa" id="BGLB027512-RD">
    <property type="protein sequence ID" value="BGLB027512-PD"/>
    <property type="gene ID" value="BGLB027512"/>
</dbReference>
<feature type="transmembrane region" description="Helical" evidence="5">
    <location>
        <begin position="367"/>
        <end position="388"/>
    </location>
</feature>
<dbReference type="AlphaFoldDB" id="A0A2C9L6B8"/>
<sequence length="574" mass="64821">MDQGAQIDEILESLKWNGRYQIIYSIVPFLSYISIAISSMSVVFIGKMVEHHCKKPHSLNITVGPGTYYVISNASDSNFNVTYGACSVDVMQGTDVIYSTRCPDGYEYGEPRDSSFVSEWDLVCDKESLSDVSMSVNYISEMIWALVFTRLSDIYGRKKLFMLTNSLYFVNSMILCVLPNFVAFLVFKFLQTGASMFASVIMVEMMPTKHRALPIQIIAYLWPTSLLLLCLLAYLTRELSWRYLQLSLGLVSAYILVQWWVTDESLRWLCVKNKKTEAEQLVKKMARLNKVSPEKALHILRTDIFSRDIRLELSQDSRMLERNETNNTTEDLMMLSDDTAITNRGKSTPSQSDNNVKFLSIVRNKHLMKILVISCSLWFTDCLAYDGLLMVSPSFAQNFYVGFALSVMVEYPASVTFNLIVDRVGRRQCIVVSHLIAGFCLVVSTLLFVPAVQSYVPESSWVSLGFVLLGRYALSVGYTCVTLFTPELLPTSIRSSGSGFTSVAAYVAVMIAPHARTLKRHIPWAPSIIFGSICIILSPLTFLLPETKGHELSQTLEDMEKWLNDVKSKNKPKQ</sequence>
<keyword evidence="3 5" id="KW-1133">Transmembrane helix</keyword>
<dbReference type="InterPro" id="IPR036259">
    <property type="entry name" value="MFS_trans_sf"/>
</dbReference>
<dbReference type="VEuPathDB" id="VectorBase:BGLAX_043327"/>
<evidence type="ECO:0008006" key="8">
    <source>
        <dbReference type="Google" id="ProtNLM"/>
    </source>
</evidence>
<feature type="transmembrane region" description="Helical" evidence="5">
    <location>
        <begin position="521"/>
        <end position="544"/>
    </location>
</feature>
<evidence type="ECO:0000256" key="3">
    <source>
        <dbReference type="ARBA" id="ARBA00022989"/>
    </source>
</evidence>
<dbReference type="Gene3D" id="1.20.1250.20">
    <property type="entry name" value="MFS general substrate transporter like domains"/>
    <property type="match status" value="1"/>
</dbReference>
<evidence type="ECO:0000256" key="2">
    <source>
        <dbReference type="ARBA" id="ARBA00022692"/>
    </source>
</evidence>
<accession>A0A2C9L6B8</accession>
<dbReference type="RefSeq" id="XP_013092225.2">
    <property type="nucleotide sequence ID" value="XM_013236771.2"/>
</dbReference>
<dbReference type="PANTHER" id="PTHR24064">
    <property type="entry name" value="SOLUTE CARRIER FAMILY 22 MEMBER"/>
    <property type="match status" value="1"/>
</dbReference>
<dbReference type="VEuPathDB" id="VectorBase:BGLB027512"/>
<feature type="transmembrane region" description="Helical" evidence="5">
    <location>
        <begin position="22"/>
        <end position="45"/>
    </location>
</feature>
<organism evidence="6 7">
    <name type="scientific">Biomphalaria glabrata</name>
    <name type="common">Bloodfluke planorb</name>
    <name type="synonym">Freshwater snail</name>
    <dbReference type="NCBI Taxonomy" id="6526"/>
    <lineage>
        <taxon>Eukaryota</taxon>
        <taxon>Metazoa</taxon>
        <taxon>Spiralia</taxon>
        <taxon>Lophotrochozoa</taxon>
        <taxon>Mollusca</taxon>
        <taxon>Gastropoda</taxon>
        <taxon>Heterobranchia</taxon>
        <taxon>Euthyneura</taxon>
        <taxon>Panpulmonata</taxon>
        <taxon>Hygrophila</taxon>
        <taxon>Lymnaeoidea</taxon>
        <taxon>Planorbidae</taxon>
        <taxon>Biomphalaria</taxon>
    </lineage>
</organism>
<dbReference type="GO" id="GO:0016020">
    <property type="term" value="C:membrane"/>
    <property type="evidence" value="ECO:0007669"/>
    <property type="project" value="UniProtKB-SubCell"/>
</dbReference>
<feature type="transmembrane region" description="Helical" evidence="5">
    <location>
        <begin position="497"/>
        <end position="515"/>
    </location>
</feature>
<evidence type="ECO:0000256" key="1">
    <source>
        <dbReference type="ARBA" id="ARBA00004141"/>
    </source>
</evidence>
<comment type="subcellular location">
    <subcellularLocation>
        <location evidence="1">Membrane</location>
        <topology evidence="1">Multi-pass membrane protein</topology>
    </subcellularLocation>
</comment>
<evidence type="ECO:0000256" key="4">
    <source>
        <dbReference type="ARBA" id="ARBA00023136"/>
    </source>
</evidence>
<dbReference type="EnsemblMetazoa" id="BGLB027512-RB">
    <property type="protein sequence ID" value="BGLB027512-PB"/>
    <property type="gene ID" value="BGLB027512"/>
</dbReference>
<dbReference type="InterPro" id="IPR011701">
    <property type="entry name" value="MFS"/>
</dbReference>
<dbReference type="GO" id="GO:0022857">
    <property type="term" value="F:transmembrane transporter activity"/>
    <property type="evidence" value="ECO:0007669"/>
    <property type="project" value="InterPro"/>
</dbReference>
<dbReference type="KEGG" id="bgt:106075890"/>
<feature type="transmembrane region" description="Helical" evidence="5">
    <location>
        <begin position="428"/>
        <end position="449"/>
    </location>
</feature>
<dbReference type="EnsemblMetazoa" id="BGLB027512-RC">
    <property type="protein sequence ID" value="BGLB027512-PC"/>
    <property type="gene ID" value="BGLB027512"/>
</dbReference>